<feature type="transmembrane region" description="Helical" evidence="1">
    <location>
        <begin position="106"/>
        <end position="126"/>
    </location>
</feature>
<evidence type="ECO:0000313" key="3">
    <source>
        <dbReference type="Proteomes" id="UP000198815"/>
    </source>
</evidence>
<reference evidence="3" key="1">
    <citation type="submission" date="2016-10" db="EMBL/GenBank/DDBJ databases">
        <authorList>
            <person name="Varghese N."/>
            <person name="Submissions S."/>
        </authorList>
    </citation>
    <scope>NUCLEOTIDE SEQUENCE [LARGE SCALE GENOMIC DNA]</scope>
    <source>
        <strain evidence="3">DSM 16859</strain>
    </source>
</reference>
<dbReference type="AlphaFoldDB" id="A0A1H9QG10"/>
<gene>
    <name evidence="2" type="ORF">SAMN05443377_10387</name>
</gene>
<evidence type="ECO:0000313" key="2">
    <source>
        <dbReference type="EMBL" id="SER59340.1"/>
    </source>
</evidence>
<evidence type="ECO:0008006" key="4">
    <source>
        <dbReference type="Google" id="ProtNLM"/>
    </source>
</evidence>
<feature type="transmembrane region" description="Helical" evidence="1">
    <location>
        <begin position="199"/>
        <end position="217"/>
    </location>
</feature>
<name>A0A1H9QG10_9ACTN</name>
<dbReference type="EMBL" id="FOGZ01000003">
    <property type="protein sequence ID" value="SER59340.1"/>
    <property type="molecule type" value="Genomic_DNA"/>
</dbReference>
<accession>A0A1H9QG10</accession>
<feature type="transmembrane region" description="Helical" evidence="1">
    <location>
        <begin position="170"/>
        <end position="187"/>
    </location>
</feature>
<dbReference type="OrthoDB" id="5196765at2"/>
<feature type="transmembrane region" description="Helical" evidence="1">
    <location>
        <begin position="138"/>
        <end position="158"/>
    </location>
</feature>
<keyword evidence="1" id="KW-1133">Transmembrane helix</keyword>
<feature type="transmembrane region" description="Helical" evidence="1">
    <location>
        <begin position="56"/>
        <end position="77"/>
    </location>
</feature>
<dbReference type="Proteomes" id="UP000198815">
    <property type="component" value="Unassembled WGS sequence"/>
</dbReference>
<organism evidence="2 3">
    <name type="scientific">Propionibacterium cyclohexanicum</name>
    <dbReference type="NCBI Taxonomy" id="64702"/>
    <lineage>
        <taxon>Bacteria</taxon>
        <taxon>Bacillati</taxon>
        <taxon>Actinomycetota</taxon>
        <taxon>Actinomycetes</taxon>
        <taxon>Propionibacteriales</taxon>
        <taxon>Propionibacteriaceae</taxon>
        <taxon>Propionibacterium</taxon>
    </lineage>
</organism>
<sequence length="218" mass="23345">MKGPITWPKPRLPHVPTVTPHQAIEMNSSINTTTTETPAMELDTEQAPRLTRMRKVYVAILALFLAALTIAATGSTLEEKSLRLGTDSPFASPQVQLTVLRVASGAWAVLFSLLQAFVLAVLLAAIARVRRPGLGLSWFWVLVGQLPFLVTVAVIQLTAGTQGMTTLTNVSLRVGFGVVSILIYSGLARAALRVQPVRLALFVGVAVALNTALLLIAR</sequence>
<keyword evidence="1" id="KW-0812">Transmembrane</keyword>
<evidence type="ECO:0000256" key="1">
    <source>
        <dbReference type="SAM" id="Phobius"/>
    </source>
</evidence>
<dbReference type="RefSeq" id="WP_143052789.1">
    <property type="nucleotide sequence ID" value="NZ_FOGZ01000003.1"/>
</dbReference>
<dbReference type="STRING" id="64702.SAMN05443377_10387"/>
<keyword evidence="1" id="KW-0472">Membrane</keyword>
<protein>
    <recommendedName>
        <fullName evidence="4">Yip1 domain-containing protein</fullName>
    </recommendedName>
</protein>
<keyword evidence="3" id="KW-1185">Reference proteome</keyword>
<proteinExistence type="predicted"/>